<sequence length="87" mass="9501">MTQPVNAIPLVSAPATAADKSKPESIPFTADFMATMQEMIRAEVRNYMSGLERNMKSAAAVGMCSQAAITEGVRNALAKRIRIRRME</sequence>
<accession>A0ACB9RYA8</accession>
<dbReference type="Proteomes" id="UP001057402">
    <property type="component" value="Chromosome 3"/>
</dbReference>
<dbReference type="EMBL" id="CM042882">
    <property type="protein sequence ID" value="KAI4383432.1"/>
    <property type="molecule type" value="Genomic_DNA"/>
</dbReference>
<proteinExistence type="predicted"/>
<keyword evidence="2" id="KW-1185">Reference proteome</keyword>
<reference evidence="2" key="1">
    <citation type="journal article" date="2023" name="Front. Plant Sci.">
        <title>Chromosomal-level genome assembly of Melastoma candidum provides insights into trichome evolution.</title>
        <authorList>
            <person name="Zhong Y."/>
            <person name="Wu W."/>
            <person name="Sun C."/>
            <person name="Zou P."/>
            <person name="Liu Y."/>
            <person name="Dai S."/>
            <person name="Zhou R."/>
        </authorList>
    </citation>
    <scope>NUCLEOTIDE SEQUENCE [LARGE SCALE GENOMIC DNA]</scope>
</reference>
<protein>
    <submittedName>
        <fullName evidence="1">Uncharacterized protein</fullName>
    </submittedName>
</protein>
<name>A0ACB9RYA8_9MYRT</name>
<evidence type="ECO:0000313" key="1">
    <source>
        <dbReference type="EMBL" id="KAI4383432.1"/>
    </source>
</evidence>
<evidence type="ECO:0000313" key="2">
    <source>
        <dbReference type="Proteomes" id="UP001057402"/>
    </source>
</evidence>
<comment type="caution">
    <text evidence="1">The sequence shown here is derived from an EMBL/GenBank/DDBJ whole genome shotgun (WGS) entry which is preliminary data.</text>
</comment>
<organism evidence="1 2">
    <name type="scientific">Melastoma candidum</name>
    <dbReference type="NCBI Taxonomy" id="119954"/>
    <lineage>
        <taxon>Eukaryota</taxon>
        <taxon>Viridiplantae</taxon>
        <taxon>Streptophyta</taxon>
        <taxon>Embryophyta</taxon>
        <taxon>Tracheophyta</taxon>
        <taxon>Spermatophyta</taxon>
        <taxon>Magnoliopsida</taxon>
        <taxon>eudicotyledons</taxon>
        <taxon>Gunneridae</taxon>
        <taxon>Pentapetalae</taxon>
        <taxon>rosids</taxon>
        <taxon>malvids</taxon>
        <taxon>Myrtales</taxon>
        <taxon>Melastomataceae</taxon>
        <taxon>Melastomatoideae</taxon>
        <taxon>Melastomateae</taxon>
        <taxon>Melastoma</taxon>
    </lineage>
</organism>
<gene>
    <name evidence="1" type="ORF">MLD38_009270</name>
</gene>